<gene>
    <name evidence="2" type="ORF">BCR38DRAFT_467446</name>
</gene>
<feature type="domain" description="VWFA" evidence="1">
    <location>
        <begin position="67"/>
        <end position="260"/>
    </location>
</feature>
<dbReference type="SUPFAM" id="SSF51294">
    <property type="entry name" value="Hedgehog/intein (Hint) domain"/>
    <property type="match status" value="1"/>
</dbReference>
<name>A0A1Y2DQH0_9PEZI</name>
<evidence type="ECO:0000259" key="1">
    <source>
        <dbReference type="PROSITE" id="PS50234"/>
    </source>
</evidence>
<proteinExistence type="predicted"/>
<keyword evidence="3" id="KW-1185">Reference proteome</keyword>
<sequence length="716" mass="78711">MDLPYRSRTLLSPSINLPIFSAASTSTCTLEKPKIHIHPLPSEDGVLIKIEPPREPQDGILSHVPCDIVLVIDVSVSMHDLAPAMGVNENGDMVQENAGFTVLDITKHAALTVLETMDENDRLGIVTFSTAAKIIQRLLPMTASNKELAAESIRGMRVESATNLWDGIREGQGLFEDEFNTGRVPAVMVLTDGQPNHGDPDRGYVATIRSMQPLPATIHTFGFGYNIKSGLLKSIAEIGGGNYAFIPDSGMVGTVFINAMAHLQSTFANKCVLEIIHPKFIELQTTTGKTVDTGDQHEQEKTGRSQLNDIFCSSGTTDHQKLTIKLGNVQYGQSRDIYLRYESNLSPVDHDPDFDITAEFKYSLMQSPQYSVSARKDLLEETDLPQPVIAYHQSKSMLCKYLSSLFPMLSNGERLHRQDPLFRAIRFRDLMDRMPASNHADPFNTSLMEDVQGQVQLAALNDSYFQRWGRHYFLSLWEAHEKQICNTFKDPGVQVYGIDSPLFLKCKEALETAFSQRVKPLAPSRSGEADQRYKSGGAILPIEKYNDKNGGCFAGSSLAALASGHQVAVCKLRKGMAVQTPLGSRQVAAILKMGAKRMVMCQVGNLTVTPWHPIMDYEGVNGYSGAIYSVLLEPDEAVDAHAIKADGVWGVTLGHGLLAGTDVRAHRFLGDYERVAESFKTIGADNRGFVRSAGVRRDGKTGRICGFRGVRGGPCR</sequence>
<dbReference type="InterPro" id="IPR002035">
    <property type="entry name" value="VWF_A"/>
</dbReference>
<dbReference type="GeneID" id="63778960"/>
<organism evidence="2 3">
    <name type="scientific">Pseudomassariella vexata</name>
    <dbReference type="NCBI Taxonomy" id="1141098"/>
    <lineage>
        <taxon>Eukaryota</taxon>
        <taxon>Fungi</taxon>
        <taxon>Dikarya</taxon>
        <taxon>Ascomycota</taxon>
        <taxon>Pezizomycotina</taxon>
        <taxon>Sordariomycetes</taxon>
        <taxon>Xylariomycetidae</taxon>
        <taxon>Amphisphaeriales</taxon>
        <taxon>Pseudomassariaceae</taxon>
        <taxon>Pseudomassariella</taxon>
    </lineage>
</organism>
<evidence type="ECO:0000313" key="3">
    <source>
        <dbReference type="Proteomes" id="UP000193689"/>
    </source>
</evidence>
<dbReference type="InterPro" id="IPR039510">
    <property type="entry name" value="Vint_dom"/>
</dbReference>
<dbReference type="Pfam" id="PF14623">
    <property type="entry name" value="Vint"/>
    <property type="match status" value="1"/>
</dbReference>
<dbReference type="OrthoDB" id="10264538at2759"/>
<dbReference type="Pfam" id="PF14624">
    <property type="entry name" value="Vwaint"/>
    <property type="match status" value="1"/>
</dbReference>
<dbReference type="Gene3D" id="3.40.50.410">
    <property type="entry name" value="von Willebrand factor, type A domain"/>
    <property type="match status" value="1"/>
</dbReference>
<dbReference type="InterPro" id="IPR032838">
    <property type="entry name" value="Vwaint_dom"/>
</dbReference>
<reference evidence="2 3" key="1">
    <citation type="submission" date="2016-07" db="EMBL/GenBank/DDBJ databases">
        <title>Pervasive Adenine N6-methylation of Active Genes in Fungi.</title>
        <authorList>
            <consortium name="DOE Joint Genome Institute"/>
            <person name="Mondo S.J."/>
            <person name="Dannebaum R.O."/>
            <person name="Kuo R.C."/>
            <person name="Labutti K."/>
            <person name="Haridas S."/>
            <person name="Kuo A."/>
            <person name="Salamov A."/>
            <person name="Ahrendt S.R."/>
            <person name="Lipzen A."/>
            <person name="Sullivan W."/>
            <person name="Andreopoulos W.B."/>
            <person name="Clum A."/>
            <person name="Lindquist E."/>
            <person name="Daum C."/>
            <person name="Ramamoorthy G.K."/>
            <person name="Gryganskyi A."/>
            <person name="Culley D."/>
            <person name="Magnuson J.K."/>
            <person name="James T.Y."/>
            <person name="O'Malley M.A."/>
            <person name="Stajich J.E."/>
            <person name="Spatafora J.W."/>
            <person name="Visel A."/>
            <person name="Grigoriev I.V."/>
        </authorList>
    </citation>
    <scope>NUCLEOTIDE SEQUENCE [LARGE SCALE GENOMIC DNA]</scope>
    <source>
        <strain evidence="2 3">CBS 129021</strain>
    </source>
</reference>
<dbReference type="EMBL" id="MCFJ01000010">
    <property type="protein sequence ID" value="ORY61500.1"/>
    <property type="molecule type" value="Genomic_DNA"/>
</dbReference>
<accession>A0A1Y2DQH0</accession>
<evidence type="ECO:0000313" key="2">
    <source>
        <dbReference type="EMBL" id="ORY61500.1"/>
    </source>
</evidence>
<dbReference type="InterPro" id="IPR036465">
    <property type="entry name" value="vWFA_dom_sf"/>
</dbReference>
<dbReference type="RefSeq" id="XP_040713577.1">
    <property type="nucleotide sequence ID" value="XM_040862748.1"/>
</dbReference>
<dbReference type="AlphaFoldDB" id="A0A1Y2DQH0"/>
<dbReference type="PANTHER" id="PTHR10579">
    <property type="entry name" value="CALCIUM-ACTIVATED CHLORIDE CHANNEL REGULATOR"/>
    <property type="match status" value="1"/>
</dbReference>
<dbReference type="PROSITE" id="PS50234">
    <property type="entry name" value="VWFA"/>
    <property type="match status" value="1"/>
</dbReference>
<dbReference type="InParanoid" id="A0A1Y2DQH0"/>
<dbReference type="SUPFAM" id="SSF53300">
    <property type="entry name" value="vWA-like"/>
    <property type="match status" value="1"/>
</dbReference>
<dbReference type="InterPro" id="IPR051266">
    <property type="entry name" value="CLCR"/>
</dbReference>
<dbReference type="PANTHER" id="PTHR10579:SF156">
    <property type="entry name" value="VWFA DOMAIN-CONTAINING PROTEIN"/>
    <property type="match status" value="1"/>
</dbReference>
<dbReference type="Proteomes" id="UP000193689">
    <property type="component" value="Unassembled WGS sequence"/>
</dbReference>
<dbReference type="InterPro" id="IPR036844">
    <property type="entry name" value="Hint_dom_sf"/>
</dbReference>
<dbReference type="Pfam" id="PF00092">
    <property type="entry name" value="VWA"/>
    <property type="match status" value="1"/>
</dbReference>
<dbReference type="STRING" id="1141098.A0A1Y2DQH0"/>
<dbReference type="SMART" id="SM00327">
    <property type="entry name" value="VWA"/>
    <property type="match status" value="1"/>
</dbReference>
<protein>
    <submittedName>
        <fullName evidence="2">Hint-domain-domain-containing protein</fullName>
    </submittedName>
</protein>
<comment type="caution">
    <text evidence="2">The sequence shown here is derived from an EMBL/GenBank/DDBJ whole genome shotgun (WGS) entry which is preliminary data.</text>
</comment>